<keyword evidence="2" id="KW-1185">Reference proteome</keyword>
<dbReference type="Proteomes" id="UP000000268">
    <property type="component" value="Chromosome"/>
</dbReference>
<evidence type="ECO:0000313" key="1">
    <source>
        <dbReference type="EMBL" id="ABW26521.1"/>
    </source>
</evidence>
<name>B0C7Y0_ACAM1</name>
<evidence type="ECO:0008006" key="3">
    <source>
        <dbReference type="Google" id="ProtNLM"/>
    </source>
</evidence>
<proteinExistence type="predicted"/>
<dbReference type="RefSeq" id="WP_012162048.1">
    <property type="nucleotide sequence ID" value="NC_009925.1"/>
</dbReference>
<accession>B0C7Y0</accession>
<dbReference type="InterPro" id="IPR036291">
    <property type="entry name" value="NAD(P)-bd_dom_sf"/>
</dbReference>
<reference evidence="1 2" key="1">
    <citation type="journal article" date="2008" name="Proc. Natl. Acad. Sci. U.S.A.">
        <title>Niche adaptation and genome expansion in the chlorophyll d-producing cyanobacterium Acaryochloris marina.</title>
        <authorList>
            <person name="Swingley W.D."/>
            <person name="Chen M."/>
            <person name="Cheung P.C."/>
            <person name="Conrad A.L."/>
            <person name="Dejesa L.C."/>
            <person name="Hao J."/>
            <person name="Honchak B.M."/>
            <person name="Karbach L.E."/>
            <person name="Kurdoglu A."/>
            <person name="Lahiri S."/>
            <person name="Mastrian S.D."/>
            <person name="Miyashita H."/>
            <person name="Page L."/>
            <person name="Ramakrishna P."/>
            <person name="Satoh S."/>
            <person name="Sattley W.M."/>
            <person name="Shimada Y."/>
            <person name="Taylor H.L."/>
            <person name="Tomo T."/>
            <person name="Tsuchiya T."/>
            <person name="Wang Z.T."/>
            <person name="Raymond J."/>
            <person name="Mimuro M."/>
            <person name="Blankenship R.E."/>
            <person name="Touchman J.W."/>
        </authorList>
    </citation>
    <scope>NUCLEOTIDE SEQUENCE [LARGE SCALE GENOMIC DNA]</scope>
    <source>
        <strain evidence="2">MBIC 11017</strain>
    </source>
</reference>
<dbReference type="Gene3D" id="3.40.50.720">
    <property type="entry name" value="NAD(P)-binding Rossmann-like Domain"/>
    <property type="match status" value="1"/>
</dbReference>
<dbReference type="KEGG" id="amr:AM1_1495"/>
<evidence type="ECO:0000313" key="2">
    <source>
        <dbReference type="Proteomes" id="UP000000268"/>
    </source>
</evidence>
<dbReference type="AlphaFoldDB" id="B0C7Y0"/>
<sequence>MQAKTQSHSLCSWIGPDAYFDWLESCKSHQKDADFDVVLITHPRDEDDLPRMFPWSKNLEHHERASLTKHLKPAFGEVLETRSVRVGILFLPVYAQDIIHPSTRSGSRKILQDGLRLAAQSGARFVCLGGLTGSLSLYGRKLAALAQELGITLTTGHSVTSISVLETYLRSIHDLAIDVSTSKMVVLGAGSVGGAFARLLLQQPLVPRELILVDKPSRAEHLNTLCKSLQKNAEKTKISFELTTPRGEVPPHSSCYDCKFLVTAVSSWHVIEIDHVAPGTILIDDSQPYCWDREKAWNRCRTYHDLAPCEAGLIDCHSIGYLSRFPFDFAEQDEHGLSSTAWSCLAEGLLLSLKNELPTTIGEPSIQNILSYYEAFKQFNFHPPALQCGQNKLPIEVLKTELP</sequence>
<dbReference type="eggNOG" id="COG5322">
    <property type="taxonomic scope" value="Bacteria"/>
</dbReference>
<protein>
    <recommendedName>
        <fullName evidence="3">Quinate/shikimate 5-dehydrogenase/glutamyl-tRNA reductase domain-containing protein</fullName>
    </recommendedName>
</protein>
<organism evidence="1 2">
    <name type="scientific">Acaryochloris marina (strain MBIC 11017)</name>
    <dbReference type="NCBI Taxonomy" id="329726"/>
    <lineage>
        <taxon>Bacteria</taxon>
        <taxon>Bacillati</taxon>
        <taxon>Cyanobacteriota</taxon>
        <taxon>Cyanophyceae</taxon>
        <taxon>Acaryochloridales</taxon>
        <taxon>Acaryochloridaceae</taxon>
        <taxon>Acaryochloris</taxon>
    </lineage>
</organism>
<gene>
    <name evidence="1" type="ordered locus">AM1_1495</name>
</gene>
<dbReference type="STRING" id="329726.AM1_1495"/>
<dbReference type="EMBL" id="CP000828">
    <property type="protein sequence ID" value="ABW26521.1"/>
    <property type="molecule type" value="Genomic_DNA"/>
</dbReference>
<dbReference type="SUPFAM" id="SSF51735">
    <property type="entry name" value="NAD(P)-binding Rossmann-fold domains"/>
    <property type="match status" value="1"/>
</dbReference>
<dbReference type="HOGENOM" id="CLU_682610_0_0_3"/>
<dbReference type="OrthoDB" id="9808814at2"/>